<organism evidence="3 4">
    <name type="scientific">Candidatus Taylorbacteria bacterium RIFCSPLOWO2_02_FULL_46_40</name>
    <dbReference type="NCBI Taxonomy" id="1802329"/>
    <lineage>
        <taxon>Bacteria</taxon>
        <taxon>Candidatus Tayloriibacteriota</taxon>
    </lineage>
</organism>
<evidence type="ECO:0000256" key="1">
    <source>
        <dbReference type="PIRSR" id="PIRSR001359-1"/>
    </source>
</evidence>
<dbReference type="InterPro" id="IPR050246">
    <property type="entry name" value="Class_II_FBP_aldolase"/>
</dbReference>
<dbReference type="GO" id="GO:0005975">
    <property type="term" value="P:carbohydrate metabolic process"/>
    <property type="evidence" value="ECO:0007669"/>
    <property type="project" value="InterPro"/>
</dbReference>
<dbReference type="PANTHER" id="PTHR30304">
    <property type="entry name" value="D-TAGATOSE-1,6-BISPHOSPHATE ALDOLASE"/>
    <property type="match status" value="1"/>
</dbReference>
<feature type="binding site" evidence="2">
    <location>
        <position position="214"/>
    </location>
    <ligand>
        <name>Zn(2+)</name>
        <dbReference type="ChEBI" id="CHEBI:29105"/>
        <label>1</label>
        <note>catalytic</note>
    </ligand>
</feature>
<keyword evidence="2" id="KW-0479">Metal-binding</keyword>
<dbReference type="EMBL" id="MHSH01000011">
    <property type="protein sequence ID" value="OHA42132.1"/>
    <property type="molecule type" value="Genomic_DNA"/>
</dbReference>
<feature type="active site" description="Proton donor" evidence="1">
    <location>
        <position position="80"/>
    </location>
</feature>
<dbReference type="Pfam" id="PF01116">
    <property type="entry name" value="F_bP_aldolase"/>
    <property type="match status" value="1"/>
</dbReference>
<evidence type="ECO:0000313" key="3">
    <source>
        <dbReference type="EMBL" id="OHA42132.1"/>
    </source>
</evidence>
<evidence type="ECO:0008006" key="5">
    <source>
        <dbReference type="Google" id="ProtNLM"/>
    </source>
</evidence>
<protein>
    <recommendedName>
        <fullName evidence="5">Tagatose-bisphosphate aldolase</fullName>
    </recommendedName>
</protein>
<dbReference type="PANTHER" id="PTHR30304:SF0">
    <property type="entry name" value="D-TAGATOSE-1,6-BISPHOSPHATE ALDOLASE SUBUNIT GATY-RELATED"/>
    <property type="match status" value="1"/>
</dbReference>
<feature type="binding site" evidence="2">
    <location>
        <position position="134"/>
    </location>
    <ligand>
        <name>Zn(2+)</name>
        <dbReference type="ChEBI" id="CHEBI:29105"/>
        <label>2</label>
    </ligand>
</feature>
<sequence length="285" mass="31078">MISLKEAINNAVEKKQAIGHFNFSTIDGLWAIARAAINKKVSVIAGLSEGERDFVGVRQAAALLKSIRKELDIPIFLNADHTYSFDRIKEAVEAGFDSVIFDGVQLEMEENISKTAECVKWVKSVGPEIIVEGELGYIGTSSTLRDAGPGDSVIPSQNTTPEDASRFVRETNVDMFAPAVGNIHGMYSSGKDRPLDIPLVKRIRESVGVPLTLHGASGNTSAEIRAAVKNGVAIVHFNTELRVAYRKSLALSLQENPEEIAPYKYLRPAMQAMQKVVEEKIGILV</sequence>
<evidence type="ECO:0000313" key="4">
    <source>
        <dbReference type="Proteomes" id="UP000176429"/>
    </source>
</evidence>
<evidence type="ECO:0000256" key="2">
    <source>
        <dbReference type="PIRSR" id="PIRSR001359-3"/>
    </source>
</evidence>
<dbReference type="InterPro" id="IPR000771">
    <property type="entry name" value="FBA_II"/>
</dbReference>
<keyword evidence="2" id="KW-0862">Zinc</keyword>
<dbReference type="PIRSF" id="PIRSF001359">
    <property type="entry name" value="F_bP_aldolase_II"/>
    <property type="match status" value="1"/>
</dbReference>
<feature type="binding site" evidence="2">
    <location>
        <position position="184"/>
    </location>
    <ligand>
        <name>Zn(2+)</name>
        <dbReference type="ChEBI" id="CHEBI:29105"/>
        <label>1</label>
        <note>catalytic</note>
    </ligand>
</feature>
<comment type="cofactor">
    <cofactor evidence="2">
        <name>Zn(2+)</name>
        <dbReference type="ChEBI" id="CHEBI:29105"/>
    </cofactor>
    <text evidence="2">Binds 2 Zn(2+) ions per subunit. One is catalytic and the other provides a structural contribution.</text>
</comment>
<dbReference type="InterPro" id="IPR013785">
    <property type="entry name" value="Aldolase_TIM"/>
</dbReference>
<dbReference type="SUPFAM" id="SSF51569">
    <property type="entry name" value="Aldolase"/>
    <property type="match status" value="1"/>
</dbReference>
<feature type="binding site" evidence="2">
    <location>
        <position position="81"/>
    </location>
    <ligand>
        <name>Zn(2+)</name>
        <dbReference type="ChEBI" id="CHEBI:29105"/>
        <label>1</label>
        <note>catalytic</note>
    </ligand>
</feature>
<proteinExistence type="predicted"/>
<dbReference type="Proteomes" id="UP000176429">
    <property type="component" value="Unassembled WGS sequence"/>
</dbReference>
<dbReference type="Gene3D" id="3.20.20.70">
    <property type="entry name" value="Aldolase class I"/>
    <property type="match status" value="1"/>
</dbReference>
<name>A0A1G2P3D4_9BACT</name>
<feature type="binding site" evidence="2">
    <location>
        <position position="102"/>
    </location>
    <ligand>
        <name>Zn(2+)</name>
        <dbReference type="ChEBI" id="CHEBI:29105"/>
        <label>2</label>
    </ligand>
</feature>
<reference evidence="3 4" key="1">
    <citation type="journal article" date="2016" name="Nat. Commun.">
        <title>Thousands of microbial genomes shed light on interconnected biogeochemical processes in an aquifer system.</title>
        <authorList>
            <person name="Anantharaman K."/>
            <person name="Brown C.T."/>
            <person name="Hug L.A."/>
            <person name="Sharon I."/>
            <person name="Castelle C.J."/>
            <person name="Probst A.J."/>
            <person name="Thomas B.C."/>
            <person name="Singh A."/>
            <person name="Wilkins M.J."/>
            <person name="Karaoz U."/>
            <person name="Brodie E.L."/>
            <person name="Williams K.H."/>
            <person name="Hubbard S.S."/>
            <person name="Banfield J.F."/>
        </authorList>
    </citation>
    <scope>NUCLEOTIDE SEQUENCE [LARGE SCALE GENOMIC DNA]</scope>
</reference>
<dbReference type="GO" id="GO:0008270">
    <property type="term" value="F:zinc ion binding"/>
    <property type="evidence" value="ECO:0007669"/>
    <property type="project" value="InterPro"/>
</dbReference>
<dbReference type="AlphaFoldDB" id="A0A1G2P3D4"/>
<gene>
    <name evidence="3" type="ORF">A3H68_03390</name>
</gene>
<dbReference type="GO" id="GO:0016832">
    <property type="term" value="F:aldehyde-lyase activity"/>
    <property type="evidence" value="ECO:0007669"/>
    <property type="project" value="InterPro"/>
</dbReference>
<accession>A0A1G2P3D4</accession>
<comment type="caution">
    <text evidence="3">The sequence shown here is derived from an EMBL/GenBank/DDBJ whole genome shotgun (WGS) entry which is preliminary data.</text>
</comment>